<organism evidence="1 2">
    <name type="scientific">Neurospora hispaniola</name>
    <dbReference type="NCBI Taxonomy" id="588809"/>
    <lineage>
        <taxon>Eukaryota</taxon>
        <taxon>Fungi</taxon>
        <taxon>Dikarya</taxon>
        <taxon>Ascomycota</taxon>
        <taxon>Pezizomycotina</taxon>
        <taxon>Sordariomycetes</taxon>
        <taxon>Sordariomycetidae</taxon>
        <taxon>Sordariales</taxon>
        <taxon>Sordariaceae</taxon>
        <taxon>Neurospora</taxon>
    </lineage>
</organism>
<gene>
    <name evidence="1" type="ORF">B0T23DRAFT_385337</name>
</gene>
<comment type="caution">
    <text evidence="1">The sequence shown here is derived from an EMBL/GenBank/DDBJ whole genome shotgun (WGS) entry which is preliminary data.</text>
</comment>
<dbReference type="AlphaFoldDB" id="A0AAJ0I493"/>
<evidence type="ECO:0000313" key="2">
    <source>
        <dbReference type="Proteomes" id="UP001285908"/>
    </source>
</evidence>
<sequence length="120" mass="13328">MYRWKSRQGAGLTIPIVGLAVLRSTGSLESITSSDTLPVITAEKKVDQGAQKHMNRCVYWVPLKSDGLQNAVAGYSNCEGIDVTAGITKLRLIQKTPTKVRIRSRESMVITVRVWRRGQQ</sequence>
<reference evidence="1 2" key="1">
    <citation type="journal article" date="2023" name="Mol. Phylogenet. Evol.">
        <title>Genome-scale phylogeny and comparative genomics of the fungal order Sordariales.</title>
        <authorList>
            <person name="Hensen N."/>
            <person name="Bonometti L."/>
            <person name="Westerberg I."/>
            <person name="Brannstrom I.O."/>
            <person name="Guillou S."/>
            <person name="Cros-Aarteil S."/>
            <person name="Calhoun S."/>
            <person name="Haridas S."/>
            <person name="Kuo A."/>
            <person name="Mondo S."/>
            <person name="Pangilinan J."/>
            <person name="Riley R."/>
            <person name="LaButti K."/>
            <person name="Andreopoulos B."/>
            <person name="Lipzen A."/>
            <person name="Chen C."/>
            <person name="Yan M."/>
            <person name="Daum C."/>
            <person name="Ng V."/>
            <person name="Clum A."/>
            <person name="Steindorff A."/>
            <person name="Ohm R.A."/>
            <person name="Martin F."/>
            <person name="Silar P."/>
            <person name="Natvig D.O."/>
            <person name="Lalanne C."/>
            <person name="Gautier V."/>
            <person name="Ament-Velasquez S.L."/>
            <person name="Kruys A."/>
            <person name="Hutchinson M.I."/>
            <person name="Powell A.J."/>
            <person name="Barry K."/>
            <person name="Miller A.N."/>
            <person name="Grigoriev I.V."/>
            <person name="Debuchy R."/>
            <person name="Gladieux P."/>
            <person name="Hiltunen Thoren M."/>
            <person name="Johannesson H."/>
        </authorList>
    </citation>
    <scope>NUCLEOTIDE SEQUENCE [LARGE SCALE GENOMIC DNA]</scope>
    <source>
        <strain evidence="1 2">FGSC 10403</strain>
    </source>
</reference>
<dbReference type="GeneID" id="87875153"/>
<evidence type="ECO:0000313" key="1">
    <source>
        <dbReference type="EMBL" id="KAK3489383.1"/>
    </source>
</evidence>
<dbReference type="EMBL" id="JAULSX010000006">
    <property type="protein sequence ID" value="KAK3489383.1"/>
    <property type="molecule type" value="Genomic_DNA"/>
</dbReference>
<keyword evidence="2" id="KW-1185">Reference proteome</keyword>
<dbReference type="RefSeq" id="XP_062691090.1">
    <property type="nucleotide sequence ID" value="XM_062837531.1"/>
</dbReference>
<protein>
    <submittedName>
        <fullName evidence="1">Uncharacterized protein</fullName>
    </submittedName>
</protein>
<proteinExistence type="predicted"/>
<name>A0AAJ0I493_9PEZI</name>
<accession>A0AAJ0I493</accession>
<dbReference type="Proteomes" id="UP001285908">
    <property type="component" value="Unassembled WGS sequence"/>
</dbReference>